<keyword evidence="2" id="KW-1185">Reference proteome</keyword>
<dbReference type="RefSeq" id="WP_249700231.1">
    <property type="nucleotide sequence ID" value="NZ_JAMFLX010000018.1"/>
</dbReference>
<accession>A0ABT0PJK6</accession>
<dbReference type="EMBL" id="JAMFLX010000018">
    <property type="protein sequence ID" value="MCL6270922.1"/>
    <property type="molecule type" value="Genomic_DNA"/>
</dbReference>
<proteinExistence type="predicted"/>
<gene>
    <name evidence="1" type="ORF">M3P05_13410</name>
</gene>
<evidence type="ECO:0000313" key="1">
    <source>
        <dbReference type="EMBL" id="MCL6270922.1"/>
    </source>
</evidence>
<name>A0ABT0PJK6_9GAMM</name>
<evidence type="ECO:0000313" key="2">
    <source>
        <dbReference type="Proteomes" id="UP001203338"/>
    </source>
</evidence>
<sequence>MKTVKIKTIALTTLIATSGIFSVDTIADTVLYAHPGHASVKTQVFLDGKIAEGARVQLFTREGKLKSESVTSKYGYANFTQLKLSEPVKLIATTGDGETDSKWVMPIDKNSL</sequence>
<organism evidence="1 2">
    <name type="scientific">Parendozoicomonas callyspongiae</name>
    <dbReference type="NCBI Taxonomy" id="2942213"/>
    <lineage>
        <taxon>Bacteria</taxon>
        <taxon>Pseudomonadati</taxon>
        <taxon>Pseudomonadota</taxon>
        <taxon>Gammaproteobacteria</taxon>
        <taxon>Oceanospirillales</taxon>
        <taxon>Endozoicomonadaceae</taxon>
        <taxon>Parendozoicomonas</taxon>
    </lineage>
</organism>
<protein>
    <submittedName>
        <fullName evidence="1">Uncharacterized protein</fullName>
    </submittedName>
</protein>
<dbReference type="Proteomes" id="UP001203338">
    <property type="component" value="Unassembled WGS sequence"/>
</dbReference>
<reference evidence="1 2" key="1">
    <citation type="submission" date="2022-05" db="EMBL/GenBank/DDBJ databases">
        <authorList>
            <person name="Park J.-S."/>
        </authorList>
    </citation>
    <scope>NUCLEOTIDE SEQUENCE [LARGE SCALE GENOMIC DNA]</scope>
    <source>
        <strain evidence="1 2">2012CJ34-2</strain>
    </source>
</reference>
<comment type="caution">
    <text evidence="1">The sequence shown here is derived from an EMBL/GenBank/DDBJ whole genome shotgun (WGS) entry which is preliminary data.</text>
</comment>